<keyword evidence="12" id="KW-1185">Reference proteome</keyword>
<dbReference type="PROSITE" id="PS00080">
    <property type="entry name" value="MULTICOPPER_OXIDASE2"/>
    <property type="match status" value="1"/>
</dbReference>
<keyword evidence="7" id="KW-0732">Signal</keyword>
<dbReference type="Pfam" id="PF00394">
    <property type="entry name" value="Cu-oxidase"/>
    <property type="match status" value="1"/>
</dbReference>
<keyword evidence="3" id="KW-0560">Oxidoreductase</keyword>
<dbReference type="InterPro" id="IPR011706">
    <property type="entry name" value="Cu-oxidase_C"/>
</dbReference>
<dbReference type="GO" id="GO:0016491">
    <property type="term" value="F:oxidoreductase activity"/>
    <property type="evidence" value="ECO:0007669"/>
    <property type="project" value="UniProtKB-KW"/>
</dbReference>
<dbReference type="InterPro" id="IPR008972">
    <property type="entry name" value="Cupredoxin"/>
</dbReference>
<protein>
    <submittedName>
        <fullName evidence="11">Laccase 1 BVT</fullName>
    </submittedName>
</protein>
<comment type="caution">
    <text evidence="11">The sequence shown here is derived from an EMBL/GenBank/DDBJ whole genome shotgun (WGS) entry which is preliminary data.</text>
</comment>
<dbReference type="Pfam" id="PF07732">
    <property type="entry name" value="Cu-oxidase_3"/>
    <property type="match status" value="1"/>
</dbReference>
<evidence type="ECO:0000256" key="2">
    <source>
        <dbReference type="ARBA" id="ARBA00022723"/>
    </source>
</evidence>
<dbReference type="Gene3D" id="2.60.40.420">
    <property type="entry name" value="Cupredoxins - blue copper proteins"/>
    <property type="match status" value="3"/>
</dbReference>
<feature type="domain" description="Plastocyanin-like" evidence="10">
    <location>
        <begin position="93"/>
        <end position="185"/>
    </location>
</feature>
<evidence type="ECO:0000259" key="8">
    <source>
        <dbReference type="Pfam" id="PF00394"/>
    </source>
</evidence>
<dbReference type="EMBL" id="MU793558">
    <property type="protein sequence ID" value="KAJ3781446.1"/>
    <property type="molecule type" value="Genomic_DNA"/>
</dbReference>
<evidence type="ECO:0000256" key="3">
    <source>
        <dbReference type="ARBA" id="ARBA00023002"/>
    </source>
</evidence>
<comment type="similarity">
    <text evidence="1">Belongs to the multicopper oxidase family.</text>
</comment>
<evidence type="ECO:0000256" key="1">
    <source>
        <dbReference type="ARBA" id="ARBA00010609"/>
    </source>
</evidence>
<evidence type="ECO:0000256" key="4">
    <source>
        <dbReference type="ARBA" id="ARBA00023008"/>
    </source>
</evidence>
<dbReference type="PANTHER" id="PTHR11709">
    <property type="entry name" value="MULTI-COPPER OXIDASE"/>
    <property type="match status" value="1"/>
</dbReference>
<dbReference type="InterPro" id="IPR033138">
    <property type="entry name" value="Cu_oxidase_CS"/>
</dbReference>
<dbReference type="SUPFAM" id="SSF49503">
    <property type="entry name" value="Cupredoxins"/>
    <property type="match status" value="3"/>
</dbReference>
<accession>A0AA38KP42</accession>
<feature type="signal peptide" evidence="7">
    <location>
        <begin position="1"/>
        <end position="18"/>
    </location>
</feature>
<gene>
    <name evidence="11" type="ORF">GGU10DRAFT_366745</name>
</gene>
<dbReference type="CDD" id="cd13903">
    <property type="entry name" value="CuRO_3_Tv-LCC_like"/>
    <property type="match status" value="1"/>
</dbReference>
<evidence type="ECO:0000256" key="5">
    <source>
        <dbReference type="ARBA" id="ARBA00023157"/>
    </source>
</evidence>
<evidence type="ECO:0000256" key="7">
    <source>
        <dbReference type="SAM" id="SignalP"/>
    </source>
</evidence>
<dbReference type="InterPro" id="IPR045087">
    <property type="entry name" value="Cu-oxidase_fam"/>
</dbReference>
<sequence>MLPLISLLAAELFCLVSGAEVIRDTTTPPAYGQTVSENLFIVNKELAPDGFQRSTVLAGFNSSGGTFPGPLISGNKVFRHFPHPSMDHLDPHCEQGDRFSLNVTDLLTDPSMVRSTSVHWHGLFQKTTNYADGVAFVSQCPIAANHSFLYDFQVPDQAGTFWYHSHLAVQYCDGLRGPLVVYDPQDPQAYLYDVDDETTVLTIADWFHNTSTELIAAAVAPPADATLINGQGRYAGGPAVPLAVINVQQGKRYRFRMISIACDANHNVSIDGHKLTIIEVDGENHEPVTVDSIQIFPGQRYSFVLDANQPVDNYWVRALASSGVGLLASPFAGGLNSGILRYQGAPDADPTTTNNTGVQLTESMLHPLENPSAPGLPFPGGADKVLNLTLGFNLPAQFFMNGTQYIPPTAPVLLQILSGAQAAQDLLPPGSVYTLPINSTIEINFFGNNTPGGPHPFHLHGHSFSVVRSATNTSYNYDNPVRRDVTSVAAANQTTIRFVTDNPGPWFLHCHIDLHLEFGLAVVMAEAPAEVKATDITTPAWDQLCPIYDSLTPAQLP</sequence>
<dbReference type="InterPro" id="IPR001117">
    <property type="entry name" value="Cu-oxidase_2nd"/>
</dbReference>
<proteinExistence type="inferred from homology"/>
<dbReference type="AlphaFoldDB" id="A0AA38KP42"/>
<dbReference type="PROSITE" id="PS00079">
    <property type="entry name" value="MULTICOPPER_OXIDASE1"/>
    <property type="match status" value="1"/>
</dbReference>
<dbReference type="Proteomes" id="UP001163798">
    <property type="component" value="Unassembled WGS sequence"/>
</dbReference>
<evidence type="ECO:0000259" key="9">
    <source>
        <dbReference type="Pfam" id="PF07731"/>
    </source>
</evidence>
<evidence type="ECO:0000313" key="11">
    <source>
        <dbReference type="EMBL" id="KAJ3781446.1"/>
    </source>
</evidence>
<dbReference type="PANTHER" id="PTHR11709:SF511">
    <property type="entry name" value="LACCASE"/>
    <property type="match status" value="1"/>
</dbReference>
<feature type="chain" id="PRO_5041274830" evidence="7">
    <location>
        <begin position="19"/>
        <end position="557"/>
    </location>
</feature>
<dbReference type="InterPro" id="IPR011707">
    <property type="entry name" value="Cu-oxidase-like_N"/>
</dbReference>
<name>A0AA38KP42_9AGAR</name>
<keyword evidence="6" id="KW-0325">Glycoprotein</keyword>
<evidence type="ECO:0000256" key="6">
    <source>
        <dbReference type="ARBA" id="ARBA00023180"/>
    </source>
</evidence>
<dbReference type="InterPro" id="IPR002355">
    <property type="entry name" value="Cu_oxidase_Cu_BS"/>
</dbReference>
<evidence type="ECO:0000259" key="10">
    <source>
        <dbReference type="Pfam" id="PF07732"/>
    </source>
</evidence>
<feature type="domain" description="Plastocyanin-like" evidence="9">
    <location>
        <begin position="405"/>
        <end position="529"/>
    </location>
</feature>
<dbReference type="FunFam" id="2.60.40.420:FF:000045">
    <property type="entry name" value="Laccase 2"/>
    <property type="match status" value="1"/>
</dbReference>
<dbReference type="GO" id="GO:0005507">
    <property type="term" value="F:copper ion binding"/>
    <property type="evidence" value="ECO:0007669"/>
    <property type="project" value="InterPro"/>
</dbReference>
<dbReference type="Pfam" id="PF07731">
    <property type="entry name" value="Cu-oxidase_2"/>
    <property type="match status" value="1"/>
</dbReference>
<reference evidence="11" key="1">
    <citation type="submission" date="2022-08" db="EMBL/GenBank/DDBJ databases">
        <authorList>
            <consortium name="DOE Joint Genome Institute"/>
            <person name="Min B."/>
            <person name="Riley R."/>
            <person name="Sierra-Patev S."/>
            <person name="Naranjo-Ortiz M."/>
            <person name="Looney B."/>
            <person name="Konkel Z."/>
            <person name="Slot J.C."/>
            <person name="Sakamoto Y."/>
            <person name="Steenwyk J.L."/>
            <person name="Rokas A."/>
            <person name="Carro J."/>
            <person name="Camarero S."/>
            <person name="Ferreira P."/>
            <person name="Molpeceres G."/>
            <person name="Ruiz-Duenas F.J."/>
            <person name="Serrano A."/>
            <person name="Henrissat B."/>
            <person name="Drula E."/>
            <person name="Hughes K.W."/>
            <person name="Mata J.L."/>
            <person name="Ishikawa N.K."/>
            <person name="Vargas-Isla R."/>
            <person name="Ushijima S."/>
            <person name="Smith C.A."/>
            <person name="Ahrendt S."/>
            <person name="Andreopoulos W."/>
            <person name="He G."/>
            <person name="Labutti K."/>
            <person name="Lipzen A."/>
            <person name="Ng V."/>
            <person name="Sandor L."/>
            <person name="Barry K."/>
            <person name="Martinez A.T."/>
            <person name="Xiao Y."/>
            <person name="Gibbons J.G."/>
            <person name="Terashima K."/>
            <person name="Hibbett D.S."/>
            <person name="Grigoriev I.V."/>
        </authorList>
    </citation>
    <scope>NUCLEOTIDE SEQUENCE</scope>
    <source>
        <strain evidence="11">TFB10291</strain>
    </source>
</reference>
<organism evidence="11 12">
    <name type="scientific">Lentinula aff. detonsa</name>
    <dbReference type="NCBI Taxonomy" id="2804958"/>
    <lineage>
        <taxon>Eukaryota</taxon>
        <taxon>Fungi</taxon>
        <taxon>Dikarya</taxon>
        <taxon>Basidiomycota</taxon>
        <taxon>Agaricomycotina</taxon>
        <taxon>Agaricomycetes</taxon>
        <taxon>Agaricomycetidae</taxon>
        <taxon>Agaricales</taxon>
        <taxon>Marasmiineae</taxon>
        <taxon>Omphalotaceae</taxon>
        <taxon>Lentinula</taxon>
    </lineage>
</organism>
<evidence type="ECO:0000313" key="12">
    <source>
        <dbReference type="Proteomes" id="UP001163798"/>
    </source>
</evidence>
<keyword evidence="4" id="KW-0186">Copper</keyword>
<feature type="domain" description="Plastocyanin-like" evidence="8">
    <location>
        <begin position="198"/>
        <end position="345"/>
    </location>
</feature>
<keyword evidence="5" id="KW-1015">Disulfide bond</keyword>
<keyword evidence="2" id="KW-0479">Metal-binding</keyword>